<evidence type="ECO:0000313" key="2">
    <source>
        <dbReference type="EMBL" id="EMP38595.1"/>
    </source>
</evidence>
<keyword evidence="3" id="KW-1185">Reference proteome</keyword>
<evidence type="ECO:0000313" key="3">
    <source>
        <dbReference type="Proteomes" id="UP000031443"/>
    </source>
</evidence>
<feature type="compositionally biased region" description="Polar residues" evidence="1">
    <location>
        <begin position="11"/>
        <end position="23"/>
    </location>
</feature>
<dbReference type="EMBL" id="KB519027">
    <property type="protein sequence ID" value="EMP38595.1"/>
    <property type="molecule type" value="Genomic_DNA"/>
</dbReference>
<name>M7BS53_CHEMY</name>
<organism evidence="2 3">
    <name type="scientific">Chelonia mydas</name>
    <name type="common">Green sea-turtle</name>
    <name type="synonym">Chelonia agassizi</name>
    <dbReference type="NCBI Taxonomy" id="8469"/>
    <lineage>
        <taxon>Eukaryota</taxon>
        <taxon>Metazoa</taxon>
        <taxon>Chordata</taxon>
        <taxon>Craniata</taxon>
        <taxon>Vertebrata</taxon>
        <taxon>Euteleostomi</taxon>
        <taxon>Archelosauria</taxon>
        <taxon>Testudinata</taxon>
        <taxon>Testudines</taxon>
        <taxon>Cryptodira</taxon>
        <taxon>Durocryptodira</taxon>
        <taxon>Americhelydia</taxon>
        <taxon>Chelonioidea</taxon>
        <taxon>Cheloniidae</taxon>
        <taxon>Chelonia</taxon>
    </lineage>
</organism>
<sequence>MVFHPLELPSATPSVTDYSSPESARQDGHGCGVGSFGDKDVAVMLHPSLTQLKDKACPRNTPRALGSKRTRAQLTAHRLWQLLRRERVRSQHVTKRGQQTLAEIWGGGGARDTACPLPTSPLHTDQHTPIQNGTRACQNNRCKTGRQFSTAVMINGLHNTSCKIHGSYTCLTQHMVYLIQCVKCPNNNYVGETTQLLCS</sequence>
<gene>
    <name evidence="2" type="ORF">UY3_04200</name>
</gene>
<reference evidence="3" key="1">
    <citation type="journal article" date="2013" name="Nat. Genet.">
        <title>The draft genomes of soft-shell turtle and green sea turtle yield insights into the development and evolution of the turtle-specific body plan.</title>
        <authorList>
            <person name="Wang Z."/>
            <person name="Pascual-Anaya J."/>
            <person name="Zadissa A."/>
            <person name="Li W."/>
            <person name="Niimura Y."/>
            <person name="Huang Z."/>
            <person name="Li C."/>
            <person name="White S."/>
            <person name="Xiong Z."/>
            <person name="Fang D."/>
            <person name="Wang B."/>
            <person name="Ming Y."/>
            <person name="Chen Y."/>
            <person name="Zheng Y."/>
            <person name="Kuraku S."/>
            <person name="Pignatelli M."/>
            <person name="Herrero J."/>
            <person name="Beal K."/>
            <person name="Nozawa M."/>
            <person name="Li Q."/>
            <person name="Wang J."/>
            <person name="Zhang H."/>
            <person name="Yu L."/>
            <person name="Shigenobu S."/>
            <person name="Wang J."/>
            <person name="Liu J."/>
            <person name="Flicek P."/>
            <person name="Searle S."/>
            <person name="Wang J."/>
            <person name="Kuratani S."/>
            <person name="Yin Y."/>
            <person name="Aken B."/>
            <person name="Zhang G."/>
            <person name="Irie N."/>
        </authorList>
    </citation>
    <scope>NUCLEOTIDE SEQUENCE [LARGE SCALE GENOMIC DNA]</scope>
</reference>
<dbReference type="Proteomes" id="UP000031443">
    <property type="component" value="Unassembled WGS sequence"/>
</dbReference>
<protein>
    <submittedName>
        <fullName evidence="2">Uncharacterized protein</fullName>
    </submittedName>
</protein>
<accession>M7BS53</accession>
<evidence type="ECO:0000256" key="1">
    <source>
        <dbReference type="SAM" id="MobiDB-lite"/>
    </source>
</evidence>
<proteinExistence type="predicted"/>
<feature type="region of interest" description="Disordered" evidence="1">
    <location>
        <begin position="1"/>
        <end position="33"/>
    </location>
</feature>
<dbReference type="AlphaFoldDB" id="M7BS53"/>